<feature type="region of interest" description="Disordered" evidence="1">
    <location>
        <begin position="610"/>
        <end position="629"/>
    </location>
</feature>
<dbReference type="AlphaFoldDB" id="A0A167MMZ1"/>
<proteinExistence type="predicted"/>
<organism evidence="2 3">
    <name type="scientific">Niveomyces insectorum RCEF 264</name>
    <dbReference type="NCBI Taxonomy" id="1081102"/>
    <lineage>
        <taxon>Eukaryota</taxon>
        <taxon>Fungi</taxon>
        <taxon>Dikarya</taxon>
        <taxon>Ascomycota</taxon>
        <taxon>Pezizomycotina</taxon>
        <taxon>Sordariomycetes</taxon>
        <taxon>Hypocreomycetidae</taxon>
        <taxon>Hypocreales</taxon>
        <taxon>Cordycipitaceae</taxon>
        <taxon>Niveomyces</taxon>
    </lineage>
</organism>
<keyword evidence="3" id="KW-1185">Reference proteome</keyword>
<dbReference type="OrthoDB" id="5182816at2759"/>
<sequence length="629" mass="69650">MLWDHVGAYVLFPLGVLLDALWNALGHPIVTLYVLLGVFDSRYYGRCQGFRTDRYYRRLTRARMQSDLRSALVDEFYNLQDAIIPALCHVVSPWHRWHRGPLYTLFDAFAVEAVQATTGRKTKVWTQDRFAAFVASRLGGDDSGTPPILWCSFCYNALYPFTYVADNACHGRPAYSICGHRNWYQFASFAVILGSRNRPRNNPSSCSNNSNDSNDSNASTVLEQVAFVAANQFPIDMHTCGPLVPAILPHVRKLVNELECEPVFKDDFVHKPEIHATGSTSRLEENRGLGLLAGDIDWATHLAVAKAILAVAGIHEGEAAVVSYAQYETFWMMFRSSDDGHRVAWSLDHEMDLLWRSLFSVFPVDNMKDVNRDSSGRDETPKHPPPPLILQALDFLYPLLPNGHMREERRKNTLKYTSDADGLSSDGTLAALTEPHYPKSLVVYGHTAGDSPQPAVLAAITSSPLWCTYCSGRTGNFYVDDKHVLLEMAPHARVLQYSPTTSQSNKTTFASLVDVDDARNIISFGGHPGLILDLAAGMATLSSASDRGDPGHYADIPPGPHAKTPKTPRTMASLAAWTTTMRIAKLEVYETPVGIDDDLYVMRGGRCGHTDESVSCTSDDSADTLDEAR</sequence>
<name>A0A167MMZ1_9HYPO</name>
<protein>
    <submittedName>
        <fullName evidence="2">Uncharacterized protein</fullName>
    </submittedName>
</protein>
<dbReference type="Proteomes" id="UP000076874">
    <property type="component" value="Unassembled WGS sequence"/>
</dbReference>
<feature type="compositionally biased region" description="Acidic residues" evidence="1">
    <location>
        <begin position="620"/>
        <end position="629"/>
    </location>
</feature>
<evidence type="ECO:0000256" key="1">
    <source>
        <dbReference type="SAM" id="MobiDB-lite"/>
    </source>
</evidence>
<reference evidence="2 3" key="1">
    <citation type="journal article" date="2016" name="Genome Biol. Evol.">
        <title>Divergent and convergent evolution of fungal pathogenicity.</title>
        <authorList>
            <person name="Shang Y."/>
            <person name="Xiao G."/>
            <person name="Zheng P."/>
            <person name="Cen K."/>
            <person name="Zhan S."/>
            <person name="Wang C."/>
        </authorList>
    </citation>
    <scope>NUCLEOTIDE SEQUENCE [LARGE SCALE GENOMIC DNA]</scope>
    <source>
        <strain evidence="2 3">RCEF 264</strain>
    </source>
</reference>
<accession>A0A167MMZ1</accession>
<feature type="region of interest" description="Disordered" evidence="1">
    <location>
        <begin position="546"/>
        <end position="568"/>
    </location>
</feature>
<gene>
    <name evidence="2" type="ORF">SPI_08800</name>
</gene>
<evidence type="ECO:0000313" key="3">
    <source>
        <dbReference type="Proteomes" id="UP000076874"/>
    </source>
</evidence>
<comment type="caution">
    <text evidence="2">The sequence shown here is derived from an EMBL/GenBank/DDBJ whole genome shotgun (WGS) entry which is preliminary data.</text>
</comment>
<evidence type="ECO:0000313" key="2">
    <source>
        <dbReference type="EMBL" id="OAA54554.1"/>
    </source>
</evidence>
<dbReference type="EMBL" id="AZHD01000023">
    <property type="protein sequence ID" value="OAA54554.1"/>
    <property type="molecule type" value="Genomic_DNA"/>
</dbReference>